<name>A0ACB9YQE4_9PEZI</name>
<dbReference type="Proteomes" id="UP001497700">
    <property type="component" value="Unassembled WGS sequence"/>
</dbReference>
<dbReference type="EMBL" id="MU393552">
    <property type="protein sequence ID" value="KAI4861432.1"/>
    <property type="molecule type" value="Genomic_DNA"/>
</dbReference>
<sequence>MKLKKPLQLDGRTGEGGGQLVRIACALAAVRSQPIRIYHVRANREGKRGGGLKAQHVAAIQWLVENTGAEVDGIAVGSHTFEFRPSLPPTALQQRKFDITAGSSASSIMLIFQAVLPYLLFAGNENGDPIELEINGGTNCSFSLSYEYLDQVLLPTLQDKFGIHVERQLKKRSWTMGPVKQGSVWLRIHPLPPGQSLKLQQPWDRPITTEDFKLKQIDVSMLVPHALKEHLERALVSDLGRLLPGVDVNFLLFEDSGHETRMYTLLVAHSETGLRWGRDYLYDKSRKNKGPETLSSEISRKVCKDLFEEISVRGVVDEYLQDQLVVFQALADGRTSFHRGAKPAGIDTDGGVADDLDGSNAPPDRPRPERSMRKDKTDKPFGEGSTHTTTARWVASELLPTVQWFDKGSVCDGTGISFPPDT</sequence>
<organism evidence="1 2">
    <name type="scientific">Hypoxylon rubiginosum</name>
    <dbReference type="NCBI Taxonomy" id="110542"/>
    <lineage>
        <taxon>Eukaryota</taxon>
        <taxon>Fungi</taxon>
        <taxon>Dikarya</taxon>
        <taxon>Ascomycota</taxon>
        <taxon>Pezizomycotina</taxon>
        <taxon>Sordariomycetes</taxon>
        <taxon>Xylariomycetidae</taxon>
        <taxon>Xylariales</taxon>
        <taxon>Hypoxylaceae</taxon>
        <taxon>Hypoxylon</taxon>
    </lineage>
</organism>
<evidence type="ECO:0000313" key="2">
    <source>
        <dbReference type="Proteomes" id="UP001497700"/>
    </source>
</evidence>
<gene>
    <name evidence="1" type="ORF">F4820DRAFT_451922</name>
</gene>
<comment type="caution">
    <text evidence="1">The sequence shown here is derived from an EMBL/GenBank/DDBJ whole genome shotgun (WGS) entry which is preliminary data.</text>
</comment>
<protein>
    <submittedName>
        <fullName evidence="1">EPT/RTPC-like protein</fullName>
    </submittedName>
</protein>
<evidence type="ECO:0000313" key="1">
    <source>
        <dbReference type="EMBL" id="KAI4861432.1"/>
    </source>
</evidence>
<reference evidence="1 2" key="1">
    <citation type="journal article" date="2022" name="New Phytol.">
        <title>Ecological generalism drives hyperdiversity of secondary metabolite gene clusters in xylarialean endophytes.</title>
        <authorList>
            <person name="Franco M.E.E."/>
            <person name="Wisecaver J.H."/>
            <person name="Arnold A.E."/>
            <person name="Ju Y.M."/>
            <person name="Slot J.C."/>
            <person name="Ahrendt S."/>
            <person name="Moore L.P."/>
            <person name="Eastman K.E."/>
            <person name="Scott K."/>
            <person name="Konkel Z."/>
            <person name="Mondo S.J."/>
            <person name="Kuo A."/>
            <person name="Hayes R.D."/>
            <person name="Haridas S."/>
            <person name="Andreopoulos B."/>
            <person name="Riley R."/>
            <person name="LaButti K."/>
            <person name="Pangilinan J."/>
            <person name="Lipzen A."/>
            <person name="Amirebrahimi M."/>
            <person name="Yan J."/>
            <person name="Adam C."/>
            <person name="Keymanesh K."/>
            <person name="Ng V."/>
            <person name="Louie K."/>
            <person name="Northen T."/>
            <person name="Drula E."/>
            <person name="Henrissat B."/>
            <person name="Hsieh H.M."/>
            <person name="Youens-Clark K."/>
            <person name="Lutzoni F."/>
            <person name="Miadlikowska J."/>
            <person name="Eastwood D.C."/>
            <person name="Hamelin R.C."/>
            <person name="Grigoriev I.V."/>
            <person name="U'Ren J.M."/>
        </authorList>
    </citation>
    <scope>NUCLEOTIDE SEQUENCE [LARGE SCALE GENOMIC DNA]</scope>
    <source>
        <strain evidence="1 2">CBS 119005</strain>
    </source>
</reference>
<accession>A0ACB9YQE4</accession>
<keyword evidence="2" id="KW-1185">Reference proteome</keyword>
<proteinExistence type="predicted"/>